<feature type="compositionally biased region" description="Polar residues" evidence="2">
    <location>
        <begin position="625"/>
        <end position="641"/>
    </location>
</feature>
<gene>
    <name evidence="3" type="ORF">AMORRO_LOCUS12799</name>
</gene>
<feature type="region of interest" description="Disordered" evidence="2">
    <location>
        <begin position="593"/>
        <end position="664"/>
    </location>
</feature>
<keyword evidence="4" id="KW-1185">Reference proteome</keyword>
<sequence>QQHQVSQQPQLSQQQQQVLQQQQQQHQHQQQQQRLLQQRIAAQLFQQQPQSPQQQQQLFQLFSQQQQQLSQQQQQQLSQQQLNARQQQQLLQMLQNNPALQQKFQQEQIRKLHLQRQHQSQLSQASQQIAVAQAGGFIRPNTPNAQQIQSSPKSAQPNTFRANPNVNPNVLSLLGLPPDTQLTDDVIKKIAFLNQNLRARQAQQSNLQQQQQDMTLSSPAMSAESQLNRMTVNQQASTNNKLSPSQIIQSPINTMKSQVPPPQNPGPSVLIMPTMGVKTNQSPVNLPNKLNQTQNKVAAHIKVPQNKPLTSPAVQHANVNTALKGTTPVAIGTSPIPSVQSTNVRGQVGRPPVMLNNVTAGMLLANGVNINPGMGAHNNATILNQNALLLNSTRPGLMIPPNIGFRPSINVPVANNDATVHNRASSSSTSGQYATLSAKEELEALTMIKEIDRKSQERRIQYHEIPDLEDDEKSKIIEKLRELEPMYKNVDKLLPYFWHYTKSSPGTSRLLGMKYMIEDQLKALPGKFLLRLETVDNLIQQFRKYFDYVESRRRGIEPTTMINLNATVRPQPSIIPPNAGNLLKPRINSSDLKLPSQRIHHNDPNSMTAGKKRRQSSTEQETQQLSKKQTTNNNNVQSKSTPDVMIIDPPNTALPKTSALSSDNRKSPVIVISDDKPTTEPQGNAFHKFDATSEEIRKSAKRMINAVRKCMPYLSDGAIGGLPSEENEQNILRSLANTA</sequence>
<organism evidence="3 4">
    <name type="scientific">Acaulospora morrowiae</name>
    <dbReference type="NCBI Taxonomy" id="94023"/>
    <lineage>
        <taxon>Eukaryota</taxon>
        <taxon>Fungi</taxon>
        <taxon>Fungi incertae sedis</taxon>
        <taxon>Mucoromycota</taxon>
        <taxon>Glomeromycotina</taxon>
        <taxon>Glomeromycetes</taxon>
        <taxon>Diversisporales</taxon>
        <taxon>Acaulosporaceae</taxon>
        <taxon>Acaulospora</taxon>
    </lineage>
</organism>
<accession>A0A9N9N8T4</accession>
<evidence type="ECO:0000256" key="1">
    <source>
        <dbReference type="SAM" id="Coils"/>
    </source>
</evidence>
<dbReference type="Pfam" id="PF05397">
    <property type="entry name" value="Med15_fungi"/>
    <property type="match status" value="1"/>
</dbReference>
<evidence type="ECO:0000256" key="2">
    <source>
        <dbReference type="SAM" id="MobiDB-lite"/>
    </source>
</evidence>
<dbReference type="OrthoDB" id="1938591at2759"/>
<dbReference type="GO" id="GO:0016592">
    <property type="term" value="C:mediator complex"/>
    <property type="evidence" value="ECO:0007669"/>
    <property type="project" value="InterPro"/>
</dbReference>
<reference evidence="3" key="1">
    <citation type="submission" date="2021-06" db="EMBL/GenBank/DDBJ databases">
        <authorList>
            <person name="Kallberg Y."/>
            <person name="Tangrot J."/>
            <person name="Rosling A."/>
        </authorList>
    </citation>
    <scope>NUCLEOTIDE SEQUENCE</scope>
    <source>
        <strain evidence="3">CL551</strain>
    </source>
</reference>
<feature type="region of interest" description="Disordered" evidence="2">
    <location>
        <begin position="138"/>
        <end position="164"/>
    </location>
</feature>
<dbReference type="EMBL" id="CAJVPV010019870">
    <property type="protein sequence ID" value="CAG8712739.1"/>
    <property type="molecule type" value="Genomic_DNA"/>
</dbReference>
<feature type="region of interest" description="Disordered" evidence="2">
    <location>
        <begin position="569"/>
        <end position="588"/>
    </location>
</feature>
<comment type="caution">
    <text evidence="3">The sequence shown here is derived from an EMBL/GenBank/DDBJ whole genome shotgun (WGS) entry which is preliminary data.</text>
</comment>
<dbReference type="InterPro" id="IPR008626">
    <property type="entry name" value="Mediator_Med15_fun"/>
</dbReference>
<evidence type="ECO:0000313" key="3">
    <source>
        <dbReference type="EMBL" id="CAG8712739.1"/>
    </source>
</evidence>
<dbReference type="GO" id="GO:0003712">
    <property type="term" value="F:transcription coregulator activity"/>
    <property type="evidence" value="ECO:0007669"/>
    <property type="project" value="InterPro"/>
</dbReference>
<name>A0A9N9N8T4_9GLOM</name>
<keyword evidence="1" id="KW-0175">Coiled coil</keyword>
<evidence type="ECO:0000313" key="4">
    <source>
        <dbReference type="Proteomes" id="UP000789342"/>
    </source>
</evidence>
<dbReference type="AlphaFoldDB" id="A0A9N9N8T4"/>
<feature type="non-terminal residue" evidence="3">
    <location>
        <position position="1"/>
    </location>
</feature>
<dbReference type="GO" id="GO:0006357">
    <property type="term" value="P:regulation of transcription by RNA polymerase II"/>
    <property type="evidence" value="ECO:0007669"/>
    <property type="project" value="InterPro"/>
</dbReference>
<dbReference type="Proteomes" id="UP000789342">
    <property type="component" value="Unassembled WGS sequence"/>
</dbReference>
<protein>
    <submittedName>
        <fullName evidence="3">8452_t:CDS:1</fullName>
    </submittedName>
</protein>
<feature type="compositionally biased region" description="Polar residues" evidence="2">
    <location>
        <begin position="141"/>
        <end position="162"/>
    </location>
</feature>
<feature type="coiled-coil region" evidence="1">
    <location>
        <begin position="11"/>
        <end position="39"/>
    </location>
</feature>
<proteinExistence type="predicted"/>